<evidence type="ECO:0000256" key="1">
    <source>
        <dbReference type="SAM" id="MobiDB-lite"/>
    </source>
</evidence>
<evidence type="ECO:0000313" key="2">
    <source>
        <dbReference type="EMBL" id="KAK4426618.1"/>
    </source>
</evidence>
<organism evidence="2 3">
    <name type="scientific">Sesamum alatum</name>
    <dbReference type="NCBI Taxonomy" id="300844"/>
    <lineage>
        <taxon>Eukaryota</taxon>
        <taxon>Viridiplantae</taxon>
        <taxon>Streptophyta</taxon>
        <taxon>Embryophyta</taxon>
        <taxon>Tracheophyta</taxon>
        <taxon>Spermatophyta</taxon>
        <taxon>Magnoliopsida</taxon>
        <taxon>eudicotyledons</taxon>
        <taxon>Gunneridae</taxon>
        <taxon>Pentapetalae</taxon>
        <taxon>asterids</taxon>
        <taxon>lamiids</taxon>
        <taxon>Lamiales</taxon>
        <taxon>Pedaliaceae</taxon>
        <taxon>Sesamum</taxon>
    </lineage>
</organism>
<dbReference type="AlphaFoldDB" id="A0AAE2CLK8"/>
<keyword evidence="3" id="KW-1185">Reference proteome</keyword>
<accession>A0AAE2CLK8</accession>
<name>A0AAE2CLK8_9LAMI</name>
<evidence type="ECO:0000313" key="3">
    <source>
        <dbReference type="Proteomes" id="UP001293254"/>
    </source>
</evidence>
<proteinExistence type="predicted"/>
<dbReference type="EMBL" id="JACGWO010000005">
    <property type="protein sequence ID" value="KAK4426618.1"/>
    <property type="molecule type" value="Genomic_DNA"/>
</dbReference>
<comment type="caution">
    <text evidence="2">The sequence shown here is derived from an EMBL/GenBank/DDBJ whole genome shotgun (WGS) entry which is preliminary data.</text>
</comment>
<feature type="region of interest" description="Disordered" evidence="1">
    <location>
        <begin position="91"/>
        <end position="137"/>
    </location>
</feature>
<dbReference type="Proteomes" id="UP001293254">
    <property type="component" value="Unassembled WGS sequence"/>
</dbReference>
<sequence length="137" mass="15761">MRVFFEEYLHAVPSRYEQCSVVDTISGCDDDIDIMMDEFDSYRSQYADARSQSQLNLYLAYDSEDDEDENCLSTNIENLVARLDAEAGGNRCEERRYEGGGGRQMQAKRRQTMGGGEEMADSEGERQGLRGWVWEKR</sequence>
<reference evidence="2" key="2">
    <citation type="journal article" date="2024" name="Plant">
        <title>Genomic evolution and insights into agronomic trait innovations of Sesamum species.</title>
        <authorList>
            <person name="Miao H."/>
            <person name="Wang L."/>
            <person name="Qu L."/>
            <person name="Liu H."/>
            <person name="Sun Y."/>
            <person name="Le M."/>
            <person name="Wang Q."/>
            <person name="Wei S."/>
            <person name="Zheng Y."/>
            <person name="Lin W."/>
            <person name="Duan Y."/>
            <person name="Cao H."/>
            <person name="Xiong S."/>
            <person name="Wang X."/>
            <person name="Wei L."/>
            <person name="Li C."/>
            <person name="Ma Q."/>
            <person name="Ju M."/>
            <person name="Zhao R."/>
            <person name="Li G."/>
            <person name="Mu C."/>
            <person name="Tian Q."/>
            <person name="Mei H."/>
            <person name="Zhang T."/>
            <person name="Gao T."/>
            <person name="Zhang H."/>
        </authorList>
    </citation>
    <scope>NUCLEOTIDE SEQUENCE</scope>
    <source>
        <strain evidence="2">3651</strain>
    </source>
</reference>
<reference evidence="2" key="1">
    <citation type="submission" date="2020-06" db="EMBL/GenBank/DDBJ databases">
        <authorList>
            <person name="Li T."/>
            <person name="Hu X."/>
            <person name="Zhang T."/>
            <person name="Song X."/>
            <person name="Zhang H."/>
            <person name="Dai N."/>
            <person name="Sheng W."/>
            <person name="Hou X."/>
            <person name="Wei L."/>
        </authorList>
    </citation>
    <scope>NUCLEOTIDE SEQUENCE</scope>
    <source>
        <strain evidence="2">3651</strain>
        <tissue evidence="2">Leaf</tissue>
    </source>
</reference>
<feature type="compositionally biased region" description="Basic and acidic residues" evidence="1">
    <location>
        <begin position="123"/>
        <end position="137"/>
    </location>
</feature>
<protein>
    <submittedName>
        <fullName evidence="2">Uncharacterized protein</fullName>
    </submittedName>
</protein>
<gene>
    <name evidence="2" type="ORF">Salat_1430500</name>
</gene>